<dbReference type="SUPFAM" id="SSF55729">
    <property type="entry name" value="Acyl-CoA N-acyltransferases (Nat)"/>
    <property type="match status" value="1"/>
</dbReference>
<dbReference type="GO" id="GO:0050897">
    <property type="term" value="F:cobalt ion binding"/>
    <property type="evidence" value="ECO:0007669"/>
    <property type="project" value="TreeGrafter"/>
</dbReference>
<dbReference type="InterPro" id="IPR045863">
    <property type="entry name" value="CorA_TM1_TM2"/>
</dbReference>
<dbReference type="InterPro" id="IPR045861">
    <property type="entry name" value="CorA_cytoplasmic_dom"/>
</dbReference>
<dbReference type="Gene3D" id="3.30.460.20">
    <property type="entry name" value="CorA soluble domain-like"/>
    <property type="match status" value="1"/>
</dbReference>
<feature type="domain" description="N-acetyltransferase" evidence="14">
    <location>
        <begin position="8"/>
        <end position="146"/>
    </location>
</feature>
<evidence type="ECO:0000256" key="13">
    <source>
        <dbReference type="SAM" id="Phobius"/>
    </source>
</evidence>
<dbReference type="GO" id="GO:0016747">
    <property type="term" value="F:acyltransferase activity, transferring groups other than amino-acyl groups"/>
    <property type="evidence" value="ECO:0007669"/>
    <property type="project" value="InterPro"/>
</dbReference>
<accession>A0A544YNM7</accession>
<feature type="transmembrane region" description="Helical" evidence="13">
    <location>
        <begin position="569"/>
        <end position="589"/>
    </location>
</feature>
<dbReference type="SUPFAM" id="SSF143865">
    <property type="entry name" value="CorA soluble domain-like"/>
    <property type="match status" value="1"/>
</dbReference>
<dbReference type="GO" id="GO:0000287">
    <property type="term" value="F:magnesium ion binding"/>
    <property type="evidence" value="ECO:0007669"/>
    <property type="project" value="TreeGrafter"/>
</dbReference>
<dbReference type="PANTHER" id="PTHR46494">
    <property type="entry name" value="CORA FAMILY METAL ION TRANSPORTER (EUROFUNG)"/>
    <property type="match status" value="1"/>
</dbReference>
<evidence type="ECO:0000256" key="11">
    <source>
        <dbReference type="ARBA" id="ARBA00045497"/>
    </source>
</evidence>
<dbReference type="CDD" id="cd12830">
    <property type="entry name" value="MtCorA-like"/>
    <property type="match status" value="1"/>
</dbReference>
<evidence type="ECO:0000256" key="5">
    <source>
        <dbReference type="ARBA" id="ARBA00022692"/>
    </source>
</evidence>
<dbReference type="Gene3D" id="1.20.58.340">
    <property type="entry name" value="Magnesium transport protein CorA, transmembrane region"/>
    <property type="match status" value="2"/>
</dbReference>
<evidence type="ECO:0000313" key="16">
    <source>
        <dbReference type="Proteomes" id="UP000316541"/>
    </source>
</evidence>
<comment type="catalytic activity">
    <reaction evidence="10">
        <text>Mg(2+)(in) = Mg(2+)(out)</text>
        <dbReference type="Rhea" id="RHEA:29827"/>
        <dbReference type="ChEBI" id="CHEBI:18420"/>
    </reaction>
</comment>
<dbReference type="PANTHER" id="PTHR46494:SF1">
    <property type="entry name" value="CORA FAMILY METAL ION TRANSPORTER (EUROFUNG)"/>
    <property type="match status" value="1"/>
</dbReference>
<evidence type="ECO:0000256" key="8">
    <source>
        <dbReference type="ARBA" id="ARBA00023065"/>
    </source>
</evidence>
<dbReference type="Proteomes" id="UP000316541">
    <property type="component" value="Unassembled WGS sequence"/>
</dbReference>
<keyword evidence="15" id="KW-0808">Transferase</keyword>
<gene>
    <name evidence="15" type="ORF">FLX08_24870</name>
</gene>
<dbReference type="RefSeq" id="WP_142621870.1">
    <property type="nucleotide sequence ID" value="NZ_VIRM01000033.1"/>
</dbReference>
<keyword evidence="5 13" id="KW-0812">Transmembrane</keyword>
<reference evidence="15 16" key="1">
    <citation type="submission" date="2019-07" db="EMBL/GenBank/DDBJ databases">
        <title>Microbispora hainanensis DSM 45428.</title>
        <authorList>
            <person name="Thawai C."/>
        </authorList>
    </citation>
    <scope>NUCLEOTIDE SEQUENCE [LARGE SCALE GENOMIC DNA]</scope>
    <source>
        <strain evidence="15 16">DSM 45428</strain>
    </source>
</reference>
<dbReference type="GO" id="GO:0015095">
    <property type="term" value="F:magnesium ion transmembrane transporter activity"/>
    <property type="evidence" value="ECO:0007669"/>
    <property type="project" value="TreeGrafter"/>
</dbReference>
<name>A0A544YNM7_9ACTN</name>
<sequence>MSTAERAVTVDPAEPADAESVRSILAESWDGPHVAVHGELIDASAQRALLARAEGRPVGLLTYRAVSDAEWEIVTLDATEAGRGVGRALLDGVRAEAERAGVRRLWLVTTNENTRALRFYQRYGFDLVAVHRDAVEAARRLKPSIPTHADGIPIRHELELELLLWCDGRDGVRPSSTSRPKAGPPGQEQQDRRDDQPVRVVRLGKGDEGGYLLRVAERRMRGLRGLSGLSGLMRAKPEQAPEHSMDPRADQGETFRQSVVDNAVYVDGERVDSPPSLADAIASLRSRPGAMAWIGLYRPEETELIKAAEEFGLHELAIEDAIVAHQRPKADRYGDTLFVVLRAAQYLDQPEKVAFGELHVFVGPDFVLTVRHSEAPDLSKVRRRMESDPDLLRQGPQAVLYAILDAVVDGYAPVVAGLQNDVDEIEVQVFGGDPAAPRRIYSLSREVIEFQRATSPLVPMLDGFIAGSPKYGVNEELQRYLRDVSDHVITVTERVAGFRQMLQDILVVNSTLVSQQQNEEMTKLTAASIAQGDEVKKISAWAAILFAPTLVGTIYGMNFDHMPELHWLLGYPMAIMLMGVVCLTLYLVFKRRDWL</sequence>
<evidence type="ECO:0000256" key="3">
    <source>
        <dbReference type="ARBA" id="ARBA00022448"/>
    </source>
</evidence>
<proteinExistence type="inferred from homology"/>
<evidence type="ECO:0000256" key="9">
    <source>
        <dbReference type="ARBA" id="ARBA00023136"/>
    </source>
</evidence>
<dbReference type="InterPro" id="IPR016181">
    <property type="entry name" value="Acyl_CoA_acyltransferase"/>
</dbReference>
<keyword evidence="6" id="KW-0460">Magnesium</keyword>
<dbReference type="AlphaFoldDB" id="A0A544YNM7"/>
<dbReference type="GO" id="GO:0015087">
    <property type="term" value="F:cobalt ion transmembrane transporter activity"/>
    <property type="evidence" value="ECO:0007669"/>
    <property type="project" value="TreeGrafter"/>
</dbReference>
<keyword evidence="3" id="KW-0813">Transport</keyword>
<protein>
    <submittedName>
        <fullName evidence="15">GNAT family N-acetyltransferase</fullName>
    </submittedName>
</protein>
<dbReference type="InterPro" id="IPR002523">
    <property type="entry name" value="MgTranspt_CorA/ZnTranspt_ZntB"/>
</dbReference>
<comment type="function">
    <text evidence="11">Mediates influx of magnesium ions. Alternates between open and closed states. Activated by low cytoplasmic Mg(2+) levels. Inactive when cytoplasmic Mg(2+) levels are high.</text>
</comment>
<evidence type="ECO:0000256" key="4">
    <source>
        <dbReference type="ARBA" id="ARBA00022475"/>
    </source>
</evidence>
<evidence type="ECO:0000256" key="1">
    <source>
        <dbReference type="ARBA" id="ARBA00004651"/>
    </source>
</evidence>
<dbReference type="SUPFAM" id="SSF144083">
    <property type="entry name" value="Magnesium transport protein CorA, transmembrane region"/>
    <property type="match status" value="1"/>
</dbReference>
<evidence type="ECO:0000256" key="10">
    <source>
        <dbReference type="ARBA" id="ARBA00034269"/>
    </source>
</evidence>
<evidence type="ECO:0000313" key="15">
    <source>
        <dbReference type="EMBL" id="TQS18388.1"/>
    </source>
</evidence>
<feature type="transmembrane region" description="Helical" evidence="13">
    <location>
        <begin position="538"/>
        <end position="557"/>
    </location>
</feature>
<comment type="similarity">
    <text evidence="2">Belongs to the CorA metal ion transporter (MIT) (TC 1.A.35) family.</text>
</comment>
<dbReference type="EMBL" id="VIRM01000033">
    <property type="protein sequence ID" value="TQS18388.1"/>
    <property type="molecule type" value="Genomic_DNA"/>
</dbReference>
<dbReference type="Gene3D" id="3.40.630.30">
    <property type="match status" value="1"/>
</dbReference>
<dbReference type="Pfam" id="PF01544">
    <property type="entry name" value="CorA"/>
    <property type="match status" value="1"/>
</dbReference>
<keyword evidence="7 13" id="KW-1133">Transmembrane helix</keyword>
<feature type="region of interest" description="Disordered" evidence="12">
    <location>
        <begin position="171"/>
        <end position="199"/>
    </location>
</feature>
<keyword evidence="4" id="KW-1003">Cell membrane</keyword>
<dbReference type="PROSITE" id="PS51186">
    <property type="entry name" value="GNAT"/>
    <property type="match status" value="1"/>
</dbReference>
<dbReference type="GO" id="GO:0005886">
    <property type="term" value="C:plasma membrane"/>
    <property type="evidence" value="ECO:0007669"/>
    <property type="project" value="UniProtKB-SubCell"/>
</dbReference>
<dbReference type="CDD" id="cd04301">
    <property type="entry name" value="NAT_SF"/>
    <property type="match status" value="1"/>
</dbReference>
<keyword evidence="8" id="KW-0406">Ion transport</keyword>
<evidence type="ECO:0000256" key="7">
    <source>
        <dbReference type="ARBA" id="ARBA00022989"/>
    </source>
</evidence>
<dbReference type="Pfam" id="PF00583">
    <property type="entry name" value="Acetyltransf_1"/>
    <property type="match status" value="1"/>
</dbReference>
<dbReference type="InterPro" id="IPR000182">
    <property type="entry name" value="GNAT_dom"/>
</dbReference>
<comment type="caution">
    <text evidence="15">The sequence shown here is derived from an EMBL/GenBank/DDBJ whole genome shotgun (WGS) entry which is preliminary data.</text>
</comment>
<evidence type="ECO:0000256" key="6">
    <source>
        <dbReference type="ARBA" id="ARBA00022842"/>
    </source>
</evidence>
<keyword evidence="9 13" id="KW-0472">Membrane</keyword>
<organism evidence="15 16">
    <name type="scientific">Microbispora hainanensis</name>
    <dbReference type="NCBI Taxonomy" id="568844"/>
    <lineage>
        <taxon>Bacteria</taxon>
        <taxon>Bacillati</taxon>
        <taxon>Actinomycetota</taxon>
        <taxon>Actinomycetes</taxon>
        <taxon>Streptosporangiales</taxon>
        <taxon>Streptosporangiaceae</taxon>
        <taxon>Microbispora</taxon>
    </lineage>
</organism>
<evidence type="ECO:0000256" key="12">
    <source>
        <dbReference type="SAM" id="MobiDB-lite"/>
    </source>
</evidence>
<comment type="subcellular location">
    <subcellularLocation>
        <location evidence="1">Cell membrane</location>
        <topology evidence="1">Multi-pass membrane protein</topology>
    </subcellularLocation>
</comment>
<evidence type="ECO:0000256" key="2">
    <source>
        <dbReference type="ARBA" id="ARBA00009765"/>
    </source>
</evidence>
<evidence type="ECO:0000259" key="14">
    <source>
        <dbReference type="PROSITE" id="PS51186"/>
    </source>
</evidence>
<dbReference type="FunFam" id="1.20.58.340:FF:000004">
    <property type="entry name" value="Magnesium transport protein CorA"/>
    <property type="match status" value="1"/>
</dbReference>